<dbReference type="InterPro" id="IPR029020">
    <property type="entry name" value="Ammonium/urea_transptr"/>
</dbReference>
<evidence type="ECO:0000256" key="5">
    <source>
        <dbReference type="SAM" id="Phobius"/>
    </source>
</evidence>
<dbReference type="GO" id="GO:0097272">
    <property type="term" value="P:ammonium homeostasis"/>
    <property type="evidence" value="ECO:0007669"/>
    <property type="project" value="TreeGrafter"/>
</dbReference>
<accession>A0A1I7X6B6</accession>
<proteinExistence type="predicted"/>
<keyword evidence="2 5" id="KW-0812">Transmembrane</keyword>
<dbReference type="PANTHER" id="PTHR11730:SF58">
    <property type="entry name" value="AMMONIUM TRANSPORTER"/>
    <property type="match status" value="1"/>
</dbReference>
<dbReference type="PROSITE" id="PS51352">
    <property type="entry name" value="THIOREDOXIN_2"/>
    <property type="match status" value="1"/>
</dbReference>
<evidence type="ECO:0000259" key="6">
    <source>
        <dbReference type="PROSITE" id="PS51352"/>
    </source>
</evidence>
<evidence type="ECO:0000256" key="4">
    <source>
        <dbReference type="ARBA" id="ARBA00023136"/>
    </source>
</evidence>
<dbReference type="AlphaFoldDB" id="A0A1I7X6B6"/>
<protein>
    <submittedName>
        <fullName evidence="8">Thioredoxin domain-containing protein</fullName>
    </submittedName>
</protein>
<comment type="subcellular location">
    <subcellularLocation>
        <location evidence="1">Membrane</location>
        <topology evidence="1">Multi-pass membrane protein</topology>
    </subcellularLocation>
</comment>
<name>A0A1I7X6B6_HETBA</name>
<dbReference type="InterPro" id="IPR036249">
    <property type="entry name" value="Thioredoxin-like_sf"/>
</dbReference>
<dbReference type="InterPro" id="IPR013766">
    <property type="entry name" value="Thioredoxin_domain"/>
</dbReference>
<dbReference type="SUPFAM" id="SSF111352">
    <property type="entry name" value="Ammonium transporter"/>
    <property type="match status" value="1"/>
</dbReference>
<organism evidence="7 8">
    <name type="scientific">Heterorhabditis bacteriophora</name>
    <name type="common">Entomopathogenic nematode worm</name>
    <dbReference type="NCBI Taxonomy" id="37862"/>
    <lineage>
        <taxon>Eukaryota</taxon>
        <taxon>Metazoa</taxon>
        <taxon>Ecdysozoa</taxon>
        <taxon>Nematoda</taxon>
        <taxon>Chromadorea</taxon>
        <taxon>Rhabditida</taxon>
        <taxon>Rhabditina</taxon>
        <taxon>Rhabditomorpha</taxon>
        <taxon>Strongyloidea</taxon>
        <taxon>Heterorhabditidae</taxon>
        <taxon>Heterorhabditis</taxon>
    </lineage>
</organism>
<dbReference type="Gene3D" id="1.10.3430.10">
    <property type="entry name" value="Ammonium transporter AmtB like domains"/>
    <property type="match status" value="2"/>
</dbReference>
<keyword evidence="3 5" id="KW-1133">Transmembrane helix</keyword>
<dbReference type="Gene3D" id="3.40.30.10">
    <property type="entry name" value="Glutaredoxin"/>
    <property type="match status" value="1"/>
</dbReference>
<keyword evidence="7" id="KW-1185">Reference proteome</keyword>
<dbReference type="WBParaSite" id="Hba_12972">
    <property type="protein sequence ID" value="Hba_12972"/>
    <property type="gene ID" value="Hba_12972"/>
</dbReference>
<dbReference type="Proteomes" id="UP000095283">
    <property type="component" value="Unplaced"/>
</dbReference>
<dbReference type="GO" id="GO:0008519">
    <property type="term" value="F:ammonium channel activity"/>
    <property type="evidence" value="ECO:0007669"/>
    <property type="project" value="InterPro"/>
</dbReference>
<evidence type="ECO:0000256" key="3">
    <source>
        <dbReference type="ARBA" id="ARBA00022989"/>
    </source>
</evidence>
<keyword evidence="4 5" id="KW-0472">Membrane</keyword>
<dbReference type="Pfam" id="PF00909">
    <property type="entry name" value="Ammonium_transp"/>
    <property type="match status" value="2"/>
</dbReference>
<evidence type="ECO:0000256" key="2">
    <source>
        <dbReference type="ARBA" id="ARBA00022692"/>
    </source>
</evidence>
<dbReference type="Pfam" id="PF00085">
    <property type="entry name" value="Thioredoxin"/>
    <property type="match status" value="1"/>
</dbReference>
<dbReference type="PROSITE" id="PS00194">
    <property type="entry name" value="THIOREDOXIN_1"/>
    <property type="match status" value="1"/>
</dbReference>
<dbReference type="SUPFAM" id="SSF52833">
    <property type="entry name" value="Thioredoxin-like"/>
    <property type="match status" value="1"/>
</dbReference>
<evidence type="ECO:0000313" key="8">
    <source>
        <dbReference type="WBParaSite" id="Hba_12972"/>
    </source>
</evidence>
<evidence type="ECO:0000256" key="1">
    <source>
        <dbReference type="ARBA" id="ARBA00004141"/>
    </source>
</evidence>
<feature type="transmembrane region" description="Helical" evidence="5">
    <location>
        <begin position="525"/>
        <end position="544"/>
    </location>
</feature>
<feature type="transmembrane region" description="Helical" evidence="5">
    <location>
        <begin position="400"/>
        <end position="420"/>
    </location>
</feature>
<dbReference type="InterPro" id="IPR024041">
    <property type="entry name" value="NH4_transpt_AmtB-like_dom"/>
</dbReference>
<evidence type="ECO:0000313" key="7">
    <source>
        <dbReference type="Proteomes" id="UP000095283"/>
    </source>
</evidence>
<dbReference type="GO" id="GO:0005886">
    <property type="term" value="C:plasma membrane"/>
    <property type="evidence" value="ECO:0007669"/>
    <property type="project" value="TreeGrafter"/>
</dbReference>
<dbReference type="PANTHER" id="PTHR11730">
    <property type="entry name" value="AMMONIUM TRANSPORTER"/>
    <property type="match status" value="1"/>
</dbReference>
<dbReference type="InterPro" id="IPR017937">
    <property type="entry name" value="Thioredoxin_CS"/>
</dbReference>
<reference evidence="8" key="1">
    <citation type="submission" date="2016-11" db="UniProtKB">
        <authorList>
            <consortium name="WormBaseParasite"/>
        </authorList>
    </citation>
    <scope>IDENTIFICATION</scope>
</reference>
<feature type="domain" description="Thioredoxin" evidence="6">
    <location>
        <begin position="215"/>
        <end position="440"/>
    </location>
</feature>
<sequence>MLSCLRCFGTLNTHLSHFTSCYKREASMALGYHQLMRTIIIALMDNKVYFQGLIFKSETTSPRLGTKCTPLNPYTDSKPHPNTDRSCQQGYPGWTQTNCACQFLAQGIDEKGCTTGFQTLCFKTIKVCDKRRDNNIYLAVGLGDTFEFLLDDPLAALISSSERHSAIVLMLRKAASRAPLDLKLRVIKYEVKNGITVFIYNPKFYYATLTTRKVLASGISIAGASVKAVSSTSVAQSSAIILVLNSKDMWLVEFFAPWCGHCKNLEPHWKAAASELKGKIKNLPAPEIVEGINQDVVEGACKEKQLCIFAFLPYILDCQSACRNNYISMLKELGDKFKKNGWGWFPARIRRGIRYWWIWLPCYGCNEFKKDEICYVESIYYFSVTFLPLYIHMKIAFDDAVWIITASFTIFTMTSGFGLLESGRVSSKDEVNIMVKNVVDVIFGVLIEPLKSINDLGLAYWMFGFGFTFGKNKEYGNPFIGVGDYFFDPIDSEELTVCTQWNLSIKTGKMEEESLTYSYRLSDKLYFSVHLVGGISGLIATVYLKPRQNRFGKKGRKQMSNPTNAILG</sequence>